<evidence type="ECO:0000313" key="7">
    <source>
        <dbReference type="EMBL" id="EIE98974.1"/>
    </source>
</evidence>
<dbReference type="InterPro" id="IPR002213">
    <property type="entry name" value="UDP_glucos_trans"/>
</dbReference>
<dbReference type="PANTHER" id="PTHR48050">
    <property type="entry name" value="STEROL 3-BETA-GLUCOSYLTRANSFERASE"/>
    <property type="match status" value="1"/>
</dbReference>
<evidence type="ECO:0000259" key="5">
    <source>
        <dbReference type="Pfam" id="PF06722"/>
    </source>
</evidence>
<reference evidence="7 8" key="1">
    <citation type="submission" date="2011-09" db="EMBL/GenBank/DDBJ databases">
        <authorList>
            <consortium name="US DOE Joint Genome Institute (JGI-PGF)"/>
            <person name="Lucas S."/>
            <person name="Han J."/>
            <person name="Lapidus A."/>
            <person name="Cheng J.-F."/>
            <person name="Goodwin L."/>
            <person name="Pitluck S."/>
            <person name="Peters L."/>
            <person name="Land M.L."/>
            <person name="Hauser L."/>
            <person name="Brambilla E."/>
            <person name="Klenk H.-P."/>
            <person name="Woyke T.J."/>
        </authorList>
    </citation>
    <scope>NUCLEOTIDE SEQUENCE [LARGE SCALE GENOMIC DNA]</scope>
    <source>
        <strain evidence="7 8">K62</strain>
    </source>
</reference>
<feature type="domain" description="Erythromycin biosynthesis protein CIII-like N-terminal" evidence="6">
    <location>
        <begin position="22"/>
        <end position="266"/>
    </location>
</feature>
<dbReference type="GO" id="GO:0017000">
    <property type="term" value="P:antibiotic biosynthetic process"/>
    <property type="evidence" value="ECO:0007669"/>
    <property type="project" value="UniProtKB-KW"/>
</dbReference>
<evidence type="ECO:0000256" key="3">
    <source>
        <dbReference type="ARBA" id="ARBA00022679"/>
    </source>
</evidence>
<dbReference type="GO" id="GO:0008194">
    <property type="term" value="F:UDP-glycosyltransferase activity"/>
    <property type="evidence" value="ECO:0007669"/>
    <property type="project" value="InterPro"/>
</dbReference>
<dbReference type="InterPro" id="IPR050426">
    <property type="entry name" value="Glycosyltransferase_28"/>
</dbReference>
<dbReference type="Pfam" id="PF21036">
    <property type="entry name" value="EryCIII-like_N"/>
    <property type="match status" value="1"/>
</dbReference>
<feature type="domain" description="Erythromycin biosynthesis protein CIII-like C-terminal" evidence="5">
    <location>
        <begin position="282"/>
        <end position="425"/>
    </location>
</feature>
<organism evidence="7 8">
    <name type="scientific">Saccharomonospora glauca K62</name>
    <dbReference type="NCBI Taxonomy" id="928724"/>
    <lineage>
        <taxon>Bacteria</taxon>
        <taxon>Bacillati</taxon>
        <taxon>Actinomycetota</taxon>
        <taxon>Actinomycetes</taxon>
        <taxon>Pseudonocardiales</taxon>
        <taxon>Pseudonocardiaceae</taxon>
        <taxon>Saccharomonospora</taxon>
    </lineage>
</organism>
<dbReference type="OrthoDB" id="5488434at2"/>
<proteinExistence type="inferred from homology"/>
<keyword evidence="4" id="KW-0045">Antibiotic biosynthesis</keyword>
<dbReference type="STRING" id="928724.SacglDRAFT_02069"/>
<dbReference type="SUPFAM" id="SSF53756">
    <property type="entry name" value="UDP-Glycosyltransferase/glycogen phosphorylase"/>
    <property type="match status" value="1"/>
</dbReference>
<keyword evidence="2" id="KW-0328">Glycosyltransferase</keyword>
<evidence type="ECO:0000256" key="4">
    <source>
        <dbReference type="ARBA" id="ARBA00023194"/>
    </source>
</evidence>
<dbReference type="HOGENOM" id="CLU_000537_7_4_11"/>
<protein>
    <submittedName>
        <fullName evidence="7">Glycosyl transferase, UDP-glucuronosyltransferase</fullName>
    </submittedName>
</protein>
<dbReference type="InterPro" id="IPR048284">
    <property type="entry name" value="EryCIII-like_N"/>
</dbReference>
<sequence length="429" mass="47890">MRVLFATYSEKTHFHAMVPLAWAMASAGHEVRVASQPALTEVITGTGLTAVPVGRDHNLWKVSSRFLTPRFAKANPEAFNRIRGVELPPFHKADEPLESVDFEYLRSGYSDVLKTWYRIINEPMLDDLVDFARQWRPDLVIWEPTTHCGPIAAEAVGAAHGRVLWSLDFFARTRQNFLKLLAEQPEGNRHDPFGDWLAACADKHGVVFSESLVVGQFTIDQYAPPLRLDTDVRHIPMRYVPYNGTSVAPDWLREPVPTTRVCLTLGQFSTEKFGGYPISVQEILNSLADLDIEVVTTLPAAEQRKLTHVPDNARLVEFVPLQLLIPTCAAAVHHGGFGTTNTIALEAVPQLVIAEQHDTPILGRRLEACRAGLSEYYTDATGEAVRRHLSRLLDDPSFGVAARALRDDMLTMPPPRELVPHLEKLAMSR</sequence>
<comment type="similarity">
    <text evidence="1">Belongs to the glycosyltransferase 28 family.</text>
</comment>
<evidence type="ECO:0000256" key="2">
    <source>
        <dbReference type="ARBA" id="ARBA00022676"/>
    </source>
</evidence>
<evidence type="ECO:0000256" key="1">
    <source>
        <dbReference type="ARBA" id="ARBA00006962"/>
    </source>
</evidence>
<dbReference type="Pfam" id="PF06722">
    <property type="entry name" value="EryCIII-like_C"/>
    <property type="match status" value="1"/>
</dbReference>
<dbReference type="CDD" id="cd03784">
    <property type="entry name" value="GT1_Gtf-like"/>
    <property type="match status" value="1"/>
</dbReference>
<dbReference type="NCBIfam" id="TIGR04516">
    <property type="entry name" value="glycosyl_450act"/>
    <property type="match status" value="1"/>
</dbReference>
<dbReference type="PANTHER" id="PTHR48050:SF13">
    <property type="entry name" value="STEROL 3-BETA-GLUCOSYLTRANSFERASE UGT80A2"/>
    <property type="match status" value="1"/>
</dbReference>
<keyword evidence="8" id="KW-1185">Reference proteome</keyword>
<name>I1D200_9PSEU</name>
<dbReference type="Proteomes" id="UP000005087">
    <property type="component" value="Chromosome"/>
</dbReference>
<dbReference type="eggNOG" id="COG1819">
    <property type="taxonomic scope" value="Bacteria"/>
</dbReference>
<evidence type="ECO:0000259" key="6">
    <source>
        <dbReference type="Pfam" id="PF21036"/>
    </source>
</evidence>
<dbReference type="EMBL" id="CM001484">
    <property type="protein sequence ID" value="EIE98974.1"/>
    <property type="molecule type" value="Genomic_DNA"/>
</dbReference>
<accession>I1D200</accession>
<dbReference type="Gene3D" id="3.40.50.2000">
    <property type="entry name" value="Glycogen Phosphorylase B"/>
    <property type="match status" value="2"/>
</dbReference>
<dbReference type="RefSeq" id="WP_005464192.1">
    <property type="nucleotide sequence ID" value="NZ_CM001484.1"/>
</dbReference>
<reference evidence="8" key="2">
    <citation type="submission" date="2012-01" db="EMBL/GenBank/DDBJ databases">
        <title>Noncontiguous Finished sequence of chromosome of Saccharomonospora glauca K62.</title>
        <authorList>
            <consortium name="US DOE Joint Genome Institute"/>
            <person name="Lucas S."/>
            <person name="Han J."/>
            <person name="Lapidus A."/>
            <person name="Cheng J.-F."/>
            <person name="Goodwin L."/>
            <person name="Pitluck S."/>
            <person name="Peters L."/>
            <person name="Mikhailova N."/>
            <person name="Held B."/>
            <person name="Detter J.C."/>
            <person name="Han C."/>
            <person name="Tapia R."/>
            <person name="Land M."/>
            <person name="Hauser L."/>
            <person name="Kyrpides N."/>
            <person name="Ivanova N."/>
            <person name="Pagani I."/>
            <person name="Brambilla E.-M."/>
            <person name="Klenk H.-P."/>
            <person name="Woyke T."/>
        </authorList>
    </citation>
    <scope>NUCLEOTIDE SEQUENCE [LARGE SCALE GENOMIC DNA]</scope>
    <source>
        <strain evidence="8">K62</strain>
    </source>
</reference>
<evidence type="ECO:0000313" key="8">
    <source>
        <dbReference type="Proteomes" id="UP000005087"/>
    </source>
</evidence>
<keyword evidence="3 7" id="KW-0808">Transferase</keyword>
<dbReference type="InterPro" id="IPR010610">
    <property type="entry name" value="EryCIII-like_C"/>
</dbReference>
<dbReference type="GO" id="GO:0016758">
    <property type="term" value="F:hexosyltransferase activity"/>
    <property type="evidence" value="ECO:0007669"/>
    <property type="project" value="UniProtKB-ARBA"/>
</dbReference>
<dbReference type="InterPro" id="IPR030953">
    <property type="entry name" value="Glycosyl_450act"/>
</dbReference>
<gene>
    <name evidence="7" type="ORF">SacglDRAFT_02069</name>
</gene>
<dbReference type="AlphaFoldDB" id="I1D200"/>